<proteinExistence type="inferred from homology"/>
<evidence type="ECO:0000256" key="8">
    <source>
        <dbReference type="RuleBase" id="RU362026"/>
    </source>
</evidence>
<dbReference type="OrthoDB" id="9773571at2"/>
<gene>
    <name evidence="10" type="ORF">SAMN05443428_1233</name>
</gene>
<dbReference type="STRING" id="1147123.SAMN05443428_1233"/>
<dbReference type="GO" id="GO:0005737">
    <property type="term" value="C:cytoplasm"/>
    <property type="evidence" value="ECO:0007669"/>
    <property type="project" value="TreeGrafter"/>
</dbReference>
<dbReference type="PANTHER" id="PTHR13370">
    <property type="entry name" value="RNA METHYLASE-RELATED"/>
    <property type="match status" value="1"/>
</dbReference>
<dbReference type="InterPro" id="IPR017985">
    <property type="entry name" value="MeTrfase_CN4_CS"/>
</dbReference>
<keyword evidence="6" id="KW-0238">DNA-binding</keyword>
<accession>A0A1T4Y4Y3</accession>
<dbReference type="Pfam" id="PF01555">
    <property type="entry name" value="N6_N4_Mtase"/>
    <property type="match status" value="1"/>
</dbReference>
<evidence type="ECO:0000256" key="5">
    <source>
        <dbReference type="ARBA" id="ARBA00022747"/>
    </source>
</evidence>
<evidence type="ECO:0000313" key="11">
    <source>
        <dbReference type="Proteomes" id="UP000190105"/>
    </source>
</evidence>
<dbReference type="EMBL" id="FUYH01000023">
    <property type="protein sequence ID" value="SKA96884.1"/>
    <property type="molecule type" value="Genomic_DNA"/>
</dbReference>
<keyword evidence="5" id="KW-0680">Restriction system</keyword>
<dbReference type="GO" id="GO:0009307">
    <property type="term" value="P:DNA restriction-modification system"/>
    <property type="evidence" value="ECO:0007669"/>
    <property type="project" value="UniProtKB-KW"/>
</dbReference>
<dbReference type="InterPro" id="IPR029063">
    <property type="entry name" value="SAM-dependent_MTases_sf"/>
</dbReference>
<comment type="catalytic activity">
    <reaction evidence="7">
        <text>a 2'-deoxycytidine in DNA + S-adenosyl-L-methionine = an N(4)-methyl-2'-deoxycytidine in DNA + S-adenosyl-L-homocysteine + H(+)</text>
        <dbReference type="Rhea" id="RHEA:16857"/>
        <dbReference type="Rhea" id="RHEA-COMP:11369"/>
        <dbReference type="Rhea" id="RHEA-COMP:13674"/>
        <dbReference type="ChEBI" id="CHEBI:15378"/>
        <dbReference type="ChEBI" id="CHEBI:57856"/>
        <dbReference type="ChEBI" id="CHEBI:59789"/>
        <dbReference type="ChEBI" id="CHEBI:85452"/>
        <dbReference type="ChEBI" id="CHEBI:137933"/>
        <dbReference type="EC" id="2.1.1.113"/>
    </reaction>
</comment>
<dbReference type="PRINTS" id="PR00508">
    <property type="entry name" value="S21N4MTFRASE"/>
</dbReference>
<evidence type="ECO:0000256" key="1">
    <source>
        <dbReference type="ARBA" id="ARBA00010203"/>
    </source>
</evidence>
<sequence>METLHKIYINDARNMNCIEDNSIDLIVTSPPYPMIEMWDELFKNIDEGISNAFEEGNGFLAFELMHRQLDVVWSECFRVLKEGSYLCINIGDATRTINNNFILYPNHARIINACINIGFYPLPDILWRKQTNAPNKFMGSGMLPKGAYVTLEHEYILIFRKGTKKNYKSDAERKNRQESAYFWEERNVWFSDVWDFKGTSQKIGDSKSRDRSAAYPFELPYRIINMYSAKNDVVLDPFAGTGTTMIAAMACGRNSISIEIDVNFKSIIESKVMEYENFIKEIYKKRLRNHIEFTKTMKNIKYKNLNYDFPVVTNQEVNLKFSELKFIEKISENVYRAEY</sequence>
<comment type="similarity">
    <text evidence="1">Belongs to the N(4)/N(6)-methyltransferase family. N(4) subfamily.</text>
</comment>
<keyword evidence="4" id="KW-0949">S-adenosyl-L-methionine</keyword>
<dbReference type="AlphaFoldDB" id="A0A1T4Y4Y3"/>
<protein>
    <recommendedName>
        <fullName evidence="8">Methyltransferase</fullName>
        <ecNumber evidence="8">2.1.1.-</ecNumber>
    </recommendedName>
</protein>
<name>A0A1T4Y4Y3_9CLOT</name>
<feature type="domain" description="DNA methylase N-4/N-6" evidence="9">
    <location>
        <begin position="23"/>
        <end position="269"/>
    </location>
</feature>
<dbReference type="GO" id="GO:0009007">
    <property type="term" value="F:site-specific DNA-methyltransferase (adenine-specific) activity"/>
    <property type="evidence" value="ECO:0007669"/>
    <property type="project" value="TreeGrafter"/>
</dbReference>
<dbReference type="Proteomes" id="UP000190105">
    <property type="component" value="Unassembled WGS sequence"/>
</dbReference>
<dbReference type="EC" id="2.1.1.-" evidence="8"/>
<dbReference type="RefSeq" id="WP_078697373.1">
    <property type="nucleotide sequence ID" value="NZ_FUYH01000023.1"/>
</dbReference>
<organism evidence="10 11">
    <name type="scientific">Caloramator quimbayensis</name>
    <dbReference type="NCBI Taxonomy" id="1147123"/>
    <lineage>
        <taxon>Bacteria</taxon>
        <taxon>Bacillati</taxon>
        <taxon>Bacillota</taxon>
        <taxon>Clostridia</taxon>
        <taxon>Eubacteriales</taxon>
        <taxon>Clostridiaceae</taxon>
        <taxon>Caloramator</taxon>
    </lineage>
</organism>
<evidence type="ECO:0000259" key="9">
    <source>
        <dbReference type="Pfam" id="PF01555"/>
    </source>
</evidence>
<dbReference type="SUPFAM" id="SSF53335">
    <property type="entry name" value="S-adenosyl-L-methionine-dependent methyltransferases"/>
    <property type="match status" value="1"/>
</dbReference>
<dbReference type="InterPro" id="IPR001091">
    <property type="entry name" value="RM_Methyltransferase"/>
</dbReference>
<reference evidence="11" key="1">
    <citation type="submission" date="2017-02" db="EMBL/GenBank/DDBJ databases">
        <authorList>
            <person name="Varghese N."/>
            <person name="Submissions S."/>
        </authorList>
    </citation>
    <scope>NUCLEOTIDE SEQUENCE [LARGE SCALE GENOMIC DNA]</scope>
    <source>
        <strain evidence="11">USBA 833</strain>
    </source>
</reference>
<evidence type="ECO:0000313" key="10">
    <source>
        <dbReference type="EMBL" id="SKA96884.1"/>
    </source>
</evidence>
<keyword evidence="2 10" id="KW-0489">Methyltransferase</keyword>
<evidence type="ECO:0000256" key="6">
    <source>
        <dbReference type="ARBA" id="ARBA00023125"/>
    </source>
</evidence>
<dbReference type="GO" id="GO:0003677">
    <property type="term" value="F:DNA binding"/>
    <property type="evidence" value="ECO:0007669"/>
    <property type="project" value="UniProtKB-KW"/>
</dbReference>
<dbReference type="Gene3D" id="3.40.50.150">
    <property type="entry name" value="Vaccinia Virus protein VP39"/>
    <property type="match status" value="1"/>
</dbReference>
<dbReference type="GO" id="GO:0008170">
    <property type="term" value="F:N-methyltransferase activity"/>
    <property type="evidence" value="ECO:0007669"/>
    <property type="project" value="InterPro"/>
</dbReference>
<dbReference type="GO" id="GO:0032259">
    <property type="term" value="P:methylation"/>
    <property type="evidence" value="ECO:0007669"/>
    <property type="project" value="UniProtKB-KW"/>
</dbReference>
<keyword evidence="3" id="KW-0808">Transferase</keyword>
<evidence type="ECO:0000256" key="2">
    <source>
        <dbReference type="ARBA" id="ARBA00022603"/>
    </source>
</evidence>
<dbReference type="InterPro" id="IPR002941">
    <property type="entry name" value="DNA_methylase_N4/N6"/>
</dbReference>
<dbReference type="PROSITE" id="PS00093">
    <property type="entry name" value="N4_MTASE"/>
    <property type="match status" value="1"/>
</dbReference>
<evidence type="ECO:0000256" key="3">
    <source>
        <dbReference type="ARBA" id="ARBA00022679"/>
    </source>
</evidence>
<keyword evidence="11" id="KW-1185">Reference proteome</keyword>
<dbReference type="GO" id="GO:0015667">
    <property type="term" value="F:site-specific DNA-methyltransferase (cytosine-N4-specific) activity"/>
    <property type="evidence" value="ECO:0007669"/>
    <property type="project" value="UniProtKB-EC"/>
</dbReference>
<evidence type="ECO:0000256" key="7">
    <source>
        <dbReference type="ARBA" id="ARBA00049120"/>
    </source>
</evidence>
<dbReference type="PANTHER" id="PTHR13370:SF3">
    <property type="entry name" value="TRNA (GUANINE(10)-N2)-METHYLTRANSFERASE HOMOLOG"/>
    <property type="match status" value="1"/>
</dbReference>
<evidence type="ECO:0000256" key="4">
    <source>
        <dbReference type="ARBA" id="ARBA00022691"/>
    </source>
</evidence>